<gene>
    <name evidence="2" type="ORF">CKO25_19695</name>
</gene>
<proteinExistence type="predicted"/>
<organism evidence="2 3">
    <name type="scientific">Thiocapsa imhoffii</name>
    <dbReference type="NCBI Taxonomy" id="382777"/>
    <lineage>
        <taxon>Bacteria</taxon>
        <taxon>Pseudomonadati</taxon>
        <taxon>Pseudomonadota</taxon>
        <taxon>Gammaproteobacteria</taxon>
        <taxon>Chromatiales</taxon>
        <taxon>Chromatiaceae</taxon>
        <taxon>Thiocapsa</taxon>
    </lineage>
</organism>
<accession>A0A9X1BBF7</accession>
<keyword evidence="3" id="KW-1185">Reference proteome</keyword>
<evidence type="ECO:0000313" key="3">
    <source>
        <dbReference type="Proteomes" id="UP001138802"/>
    </source>
</evidence>
<evidence type="ECO:0000313" key="2">
    <source>
        <dbReference type="EMBL" id="MBK1646818.1"/>
    </source>
</evidence>
<sequence length="101" mass="10899">MHIEAIYDQGRLEFQSSITLKHQRFRVRVEIPDQEIIDAPTPGLPTPAADVTTESASDADGKRLLGEIRDILGPLSKARAPASTADDKEALSDAIAGKYGL</sequence>
<feature type="region of interest" description="Disordered" evidence="1">
    <location>
        <begin position="37"/>
        <end position="57"/>
    </location>
</feature>
<reference evidence="2 3" key="1">
    <citation type="journal article" date="2020" name="Microorganisms">
        <title>Osmotic Adaptation and Compatible Solute Biosynthesis of Phototrophic Bacteria as Revealed from Genome Analyses.</title>
        <authorList>
            <person name="Imhoff J.F."/>
            <person name="Rahn T."/>
            <person name="Kunzel S."/>
            <person name="Keller A."/>
            <person name="Neulinger S.C."/>
        </authorList>
    </citation>
    <scope>NUCLEOTIDE SEQUENCE [LARGE SCALE GENOMIC DNA]</scope>
    <source>
        <strain evidence="2 3">DSM 21303</strain>
    </source>
</reference>
<dbReference type="Proteomes" id="UP001138802">
    <property type="component" value="Unassembled WGS sequence"/>
</dbReference>
<dbReference type="AlphaFoldDB" id="A0A9X1BBF7"/>
<dbReference type="EMBL" id="NRSD01000038">
    <property type="protein sequence ID" value="MBK1646818.1"/>
    <property type="molecule type" value="Genomic_DNA"/>
</dbReference>
<evidence type="ECO:0000256" key="1">
    <source>
        <dbReference type="SAM" id="MobiDB-lite"/>
    </source>
</evidence>
<protein>
    <submittedName>
        <fullName evidence="2">Uncharacterized protein</fullName>
    </submittedName>
</protein>
<comment type="caution">
    <text evidence="2">The sequence shown here is derived from an EMBL/GenBank/DDBJ whole genome shotgun (WGS) entry which is preliminary data.</text>
</comment>
<name>A0A9X1BBF7_9GAMM</name>